<sequence>MQFTDIAVNLGDAMFQGKYHGKQRHRGDIDDMIARARNAGVTRQILTGTSLKTSQQMRAYAEQYDLHSTAGCHPTSTAEIDKYRGGEEAYFSALKELIASDLQTKRIVSIGEVGLDYDRLRFAPKETQLKHLPRLLLLSKEYNLPLFLHDRHPEAHRDLVRIMKEVGFGPDWAGGVVHSFTGTVEEMKELLDMGLYIGVNGCSLKTQENIDVVKAIPLDRLMLETDAPWCSVTTGHVSFKYLPKDLVVVERVKPEKFVEGKGVKGRNEPADVSSEFLKADGQVVLIAHIVANIRGEPVEKVARAAFDNTTRLFYPDQVQDGKDVL</sequence>
<dbReference type="GO" id="GO:0046872">
    <property type="term" value="F:metal ion binding"/>
    <property type="evidence" value="ECO:0007669"/>
    <property type="project" value="UniProtKB-KW"/>
</dbReference>
<dbReference type="InterPro" id="IPR050891">
    <property type="entry name" value="TatD-type_Hydrolase"/>
</dbReference>
<keyword evidence="4" id="KW-0378">Hydrolase</keyword>
<gene>
    <name evidence="6" type="ORF">CC85DRAFT_136282</name>
</gene>
<feature type="binding site" evidence="5">
    <location>
        <position position="178"/>
    </location>
    <ligand>
        <name>a divalent metal cation</name>
        <dbReference type="ChEBI" id="CHEBI:60240"/>
        <label>2</label>
    </ligand>
</feature>
<reference evidence="6 7" key="1">
    <citation type="submission" date="2015-03" db="EMBL/GenBank/DDBJ databases">
        <title>Genomics and transcriptomics of the oil-accumulating basidiomycete yeast T. oleaginosus allow insights into substrate utilization and the diverse evolutionary trajectories of mating systems in fungi.</title>
        <authorList>
            <consortium name="DOE Joint Genome Institute"/>
            <person name="Kourist R."/>
            <person name="Kracht O."/>
            <person name="Bracharz F."/>
            <person name="Lipzen A."/>
            <person name="Nolan M."/>
            <person name="Ohm R."/>
            <person name="Grigoriev I."/>
            <person name="Sun S."/>
            <person name="Heitman J."/>
            <person name="Bruck T."/>
            <person name="Nowrousian M."/>
        </authorList>
    </citation>
    <scope>NUCLEOTIDE SEQUENCE [LARGE SCALE GENOMIC DNA]</scope>
    <source>
        <strain evidence="6 7">IBC0246</strain>
    </source>
</reference>
<accession>A0A0J0XWT3</accession>
<evidence type="ECO:0000256" key="2">
    <source>
        <dbReference type="ARBA" id="ARBA00022722"/>
    </source>
</evidence>
<dbReference type="PANTHER" id="PTHR10060:SF15">
    <property type="entry name" value="DEOXYRIBONUCLEASE TATDN1"/>
    <property type="match status" value="1"/>
</dbReference>
<dbReference type="GO" id="GO:0008296">
    <property type="term" value="F:3'-5'-DNA exonuclease activity"/>
    <property type="evidence" value="ECO:0007669"/>
    <property type="project" value="TreeGrafter"/>
</dbReference>
<feature type="binding site" evidence="5">
    <location>
        <position position="149"/>
    </location>
    <ligand>
        <name>a divalent metal cation</name>
        <dbReference type="ChEBI" id="CHEBI:60240"/>
        <label>2</label>
    </ligand>
</feature>
<dbReference type="PROSITE" id="PS01091">
    <property type="entry name" value="TATD_3"/>
    <property type="match status" value="1"/>
</dbReference>
<dbReference type="InterPro" id="IPR001130">
    <property type="entry name" value="TatD-like"/>
</dbReference>
<dbReference type="Proteomes" id="UP000053611">
    <property type="component" value="Unassembled WGS sequence"/>
</dbReference>
<dbReference type="AlphaFoldDB" id="A0A0J0XWT3"/>
<dbReference type="Gene3D" id="3.20.20.140">
    <property type="entry name" value="Metal-dependent hydrolases"/>
    <property type="match status" value="1"/>
</dbReference>
<dbReference type="STRING" id="879819.A0A0J0XWT3"/>
<dbReference type="Pfam" id="PF01026">
    <property type="entry name" value="TatD_DNase"/>
    <property type="match status" value="1"/>
</dbReference>
<feature type="binding site" evidence="5">
    <location>
        <position position="226"/>
    </location>
    <ligand>
        <name>a divalent metal cation</name>
        <dbReference type="ChEBI" id="CHEBI:60240"/>
        <label>1</label>
    </ligand>
</feature>
<dbReference type="PANTHER" id="PTHR10060">
    <property type="entry name" value="TATD FAMILY DEOXYRIBONUCLEASE"/>
    <property type="match status" value="1"/>
</dbReference>
<keyword evidence="7" id="KW-1185">Reference proteome</keyword>
<dbReference type="InterPro" id="IPR032466">
    <property type="entry name" value="Metal_Hydrolase"/>
</dbReference>
<dbReference type="SUPFAM" id="SSF51556">
    <property type="entry name" value="Metallo-dependent hydrolases"/>
    <property type="match status" value="1"/>
</dbReference>
<dbReference type="CDD" id="cd01310">
    <property type="entry name" value="TatD_DNAse"/>
    <property type="match status" value="1"/>
</dbReference>
<dbReference type="GO" id="GO:0005829">
    <property type="term" value="C:cytosol"/>
    <property type="evidence" value="ECO:0007669"/>
    <property type="project" value="TreeGrafter"/>
</dbReference>
<evidence type="ECO:0000313" key="7">
    <source>
        <dbReference type="Proteomes" id="UP000053611"/>
    </source>
</evidence>
<evidence type="ECO:0000256" key="3">
    <source>
        <dbReference type="ARBA" id="ARBA00022723"/>
    </source>
</evidence>
<evidence type="ECO:0000313" key="6">
    <source>
        <dbReference type="EMBL" id="KLT45511.1"/>
    </source>
</evidence>
<evidence type="ECO:0000256" key="4">
    <source>
        <dbReference type="ARBA" id="ARBA00022801"/>
    </source>
</evidence>
<proteinExistence type="inferred from homology"/>
<protein>
    <submittedName>
        <fullName evidence="6">Putative cytoplasm protein</fullName>
    </submittedName>
</protein>
<organism evidence="6 7">
    <name type="scientific">Cutaneotrichosporon oleaginosum</name>
    <dbReference type="NCBI Taxonomy" id="879819"/>
    <lineage>
        <taxon>Eukaryota</taxon>
        <taxon>Fungi</taxon>
        <taxon>Dikarya</taxon>
        <taxon>Basidiomycota</taxon>
        <taxon>Agaricomycotina</taxon>
        <taxon>Tremellomycetes</taxon>
        <taxon>Trichosporonales</taxon>
        <taxon>Trichosporonaceae</taxon>
        <taxon>Cutaneotrichosporon</taxon>
    </lineage>
</organism>
<keyword evidence="3 5" id="KW-0479">Metal-binding</keyword>
<evidence type="ECO:0000256" key="1">
    <source>
        <dbReference type="ARBA" id="ARBA00009275"/>
    </source>
</evidence>
<name>A0A0J0XWT3_9TREE</name>
<comment type="similarity">
    <text evidence="1">Belongs to the metallo-dependent hydrolases superfamily. TatD-type hydrolase family.</text>
</comment>
<evidence type="ECO:0000256" key="5">
    <source>
        <dbReference type="PIRSR" id="PIRSR005902-1"/>
    </source>
</evidence>
<dbReference type="EMBL" id="KQ087181">
    <property type="protein sequence ID" value="KLT45511.1"/>
    <property type="molecule type" value="Genomic_DNA"/>
</dbReference>
<keyword evidence="2" id="KW-0540">Nuclease</keyword>
<dbReference type="GeneID" id="28980084"/>
<dbReference type="InterPro" id="IPR018228">
    <property type="entry name" value="DNase_TatD-rel_CS"/>
</dbReference>
<dbReference type="PIRSF" id="PIRSF005902">
    <property type="entry name" value="DNase_TatD"/>
    <property type="match status" value="1"/>
</dbReference>
<feature type="binding site" evidence="5">
    <location>
        <position position="112"/>
    </location>
    <ligand>
        <name>a divalent metal cation</name>
        <dbReference type="ChEBI" id="CHEBI:60240"/>
        <label>1</label>
    </ligand>
</feature>
<dbReference type="OrthoDB" id="6079689at2759"/>